<keyword evidence="2" id="KW-1133">Transmembrane helix</keyword>
<dbReference type="Proteomes" id="UP000821837">
    <property type="component" value="Chromosome 3"/>
</dbReference>
<dbReference type="Gene3D" id="4.10.410.10">
    <property type="entry name" value="Pancreatic trypsin inhibitor Kunitz domain"/>
    <property type="match status" value="1"/>
</dbReference>
<comment type="caution">
    <text evidence="3">The sequence shown here is derived from an EMBL/GenBank/DDBJ whole genome shotgun (WGS) entry which is preliminary data.</text>
</comment>
<accession>A0A9D4SZE2</accession>
<dbReference type="EMBL" id="JABSTV010001249">
    <property type="protein sequence ID" value="KAH7962279.1"/>
    <property type="molecule type" value="Genomic_DNA"/>
</dbReference>
<feature type="transmembrane region" description="Helical" evidence="2">
    <location>
        <begin position="36"/>
        <end position="60"/>
    </location>
</feature>
<evidence type="ECO:0000313" key="4">
    <source>
        <dbReference type="Proteomes" id="UP000821837"/>
    </source>
</evidence>
<evidence type="ECO:0000313" key="3">
    <source>
        <dbReference type="EMBL" id="KAH7962279.1"/>
    </source>
</evidence>
<dbReference type="VEuPathDB" id="VectorBase:RSAN_048407"/>
<reference evidence="3" key="2">
    <citation type="submission" date="2021-09" db="EMBL/GenBank/DDBJ databases">
        <authorList>
            <person name="Jia N."/>
            <person name="Wang J."/>
            <person name="Shi W."/>
            <person name="Du L."/>
            <person name="Sun Y."/>
            <person name="Zhan W."/>
            <person name="Jiang J."/>
            <person name="Wang Q."/>
            <person name="Zhang B."/>
            <person name="Ji P."/>
            <person name="Sakyi L.B."/>
            <person name="Cui X."/>
            <person name="Yuan T."/>
            <person name="Jiang B."/>
            <person name="Yang W."/>
            <person name="Lam T.T.-Y."/>
            <person name="Chang Q."/>
            <person name="Ding S."/>
            <person name="Wang X."/>
            <person name="Zhu J."/>
            <person name="Ruan X."/>
            <person name="Zhao L."/>
            <person name="Wei J."/>
            <person name="Que T."/>
            <person name="Du C."/>
            <person name="Cheng J."/>
            <person name="Dai P."/>
            <person name="Han X."/>
            <person name="Huang E."/>
            <person name="Gao Y."/>
            <person name="Liu J."/>
            <person name="Shao H."/>
            <person name="Ye R."/>
            <person name="Li L."/>
            <person name="Wei W."/>
            <person name="Wang X."/>
            <person name="Wang C."/>
            <person name="Huo Q."/>
            <person name="Li W."/>
            <person name="Guo W."/>
            <person name="Chen H."/>
            <person name="Chen S."/>
            <person name="Zhou L."/>
            <person name="Zhou L."/>
            <person name="Ni X."/>
            <person name="Tian J."/>
            <person name="Zhou Y."/>
            <person name="Sheng Y."/>
            <person name="Liu T."/>
            <person name="Pan Y."/>
            <person name="Xia L."/>
            <person name="Li J."/>
            <person name="Zhao F."/>
            <person name="Cao W."/>
        </authorList>
    </citation>
    <scope>NUCLEOTIDE SEQUENCE</scope>
    <source>
        <strain evidence="3">Rsan-2018</strain>
        <tissue evidence="3">Larvae</tissue>
    </source>
</reference>
<gene>
    <name evidence="3" type="ORF">HPB52_015320</name>
</gene>
<feature type="compositionally biased region" description="Basic and acidic residues" evidence="1">
    <location>
        <begin position="7"/>
        <end position="18"/>
    </location>
</feature>
<dbReference type="GO" id="GO:0004867">
    <property type="term" value="F:serine-type endopeptidase inhibitor activity"/>
    <property type="evidence" value="ECO:0007669"/>
    <property type="project" value="InterPro"/>
</dbReference>
<protein>
    <submittedName>
        <fullName evidence="3">Uncharacterized protein</fullName>
    </submittedName>
</protein>
<keyword evidence="2" id="KW-0472">Membrane</keyword>
<organism evidence="3 4">
    <name type="scientific">Rhipicephalus sanguineus</name>
    <name type="common">Brown dog tick</name>
    <name type="synonym">Ixodes sanguineus</name>
    <dbReference type="NCBI Taxonomy" id="34632"/>
    <lineage>
        <taxon>Eukaryota</taxon>
        <taxon>Metazoa</taxon>
        <taxon>Ecdysozoa</taxon>
        <taxon>Arthropoda</taxon>
        <taxon>Chelicerata</taxon>
        <taxon>Arachnida</taxon>
        <taxon>Acari</taxon>
        <taxon>Parasitiformes</taxon>
        <taxon>Ixodida</taxon>
        <taxon>Ixodoidea</taxon>
        <taxon>Ixodidae</taxon>
        <taxon>Rhipicephalinae</taxon>
        <taxon>Rhipicephalus</taxon>
        <taxon>Rhipicephalus</taxon>
    </lineage>
</organism>
<feature type="region of interest" description="Disordered" evidence="1">
    <location>
        <begin position="1"/>
        <end position="20"/>
    </location>
</feature>
<evidence type="ECO:0000256" key="2">
    <source>
        <dbReference type="SAM" id="Phobius"/>
    </source>
</evidence>
<dbReference type="SUPFAM" id="SSF57362">
    <property type="entry name" value="BPTI-like"/>
    <property type="match status" value="1"/>
</dbReference>
<dbReference type="AlphaFoldDB" id="A0A9D4SZE2"/>
<reference evidence="3" key="1">
    <citation type="journal article" date="2020" name="Cell">
        <title>Large-Scale Comparative Analyses of Tick Genomes Elucidate Their Genetic Diversity and Vector Capacities.</title>
        <authorList>
            <consortium name="Tick Genome and Microbiome Consortium (TIGMIC)"/>
            <person name="Jia N."/>
            <person name="Wang J."/>
            <person name="Shi W."/>
            <person name="Du L."/>
            <person name="Sun Y."/>
            <person name="Zhan W."/>
            <person name="Jiang J.F."/>
            <person name="Wang Q."/>
            <person name="Zhang B."/>
            <person name="Ji P."/>
            <person name="Bell-Sakyi L."/>
            <person name="Cui X.M."/>
            <person name="Yuan T.T."/>
            <person name="Jiang B.G."/>
            <person name="Yang W.F."/>
            <person name="Lam T.T."/>
            <person name="Chang Q.C."/>
            <person name="Ding S.J."/>
            <person name="Wang X.J."/>
            <person name="Zhu J.G."/>
            <person name="Ruan X.D."/>
            <person name="Zhao L."/>
            <person name="Wei J.T."/>
            <person name="Ye R.Z."/>
            <person name="Que T.C."/>
            <person name="Du C.H."/>
            <person name="Zhou Y.H."/>
            <person name="Cheng J.X."/>
            <person name="Dai P.F."/>
            <person name="Guo W.B."/>
            <person name="Han X.H."/>
            <person name="Huang E.J."/>
            <person name="Li L.F."/>
            <person name="Wei W."/>
            <person name="Gao Y.C."/>
            <person name="Liu J.Z."/>
            <person name="Shao H.Z."/>
            <person name="Wang X."/>
            <person name="Wang C.C."/>
            <person name="Yang T.C."/>
            <person name="Huo Q.B."/>
            <person name="Li W."/>
            <person name="Chen H.Y."/>
            <person name="Chen S.E."/>
            <person name="Zhou L.G."/>
            <person name="Ni X.B."/>
            <person name="Tian J.H."/>
            <person name="Sheng Y."/>
            <person name="Liu T."/>
            <person name="Pan Y.S."/>
            <person name="Xia L.Y."/>
            <person name="Li J."/>
            <person name="Zhao F."/>
            <person name="Cao W.C."/>
        </authorList>
    </citation>
    <scope>NUCLEOTIDE SEQUENCE</scope>
    <source>
        <strain evidence="3">Rsan-2018</strain>
    </source>
</reference>
<proteinExistence type="predicted"/>
<keyword evidence="4" id="KW-1185">Reference proteome</keyword>
<evidence type="ECO:0000256" key="1">
    <source>
        <dbReference type="SAM" id="MobiDB-lite"/>
    </source>
</evidence>
<keyword evidence="2" id="KW-0812">Transmembrane</keyword>
<name>A0A9D4SZE2_RHISA</name>
<dbReference type="InterPro" id="IPR036880">
    <property type="entry name" value="Kunitz_BPTI_sf"/>
</dbReference>
<sequence>MEQQHLISKDDSPRRVRMESSPTTSAVGFHLINKKVIIFLVSAVAVLGCALALNLVHIYGAPAFTAETASTGSQEEDYLSMPASVAAAPVHVDPTMERAPPVESAPALPRRAAVLPAAVAESGEPVDIAAFTQYAAGEDDSSGGNDTRQMEPRCLEPVQMTLCPANASRWPAFFFDGRHCLTPVSVPPPGCLEGTNRFRSLGHCRAACQGQGARAECREPVRLVPCRREHVKRGWFYPANGSCVEWGFPEGSCVNVRLRLFQSMQQCLLDCVQHDAPACREYPVGQRCGEYQVNYPVYSAANKNGRFECLTVDPADKLCLLGPNMFPSYRACARACLVS</sequence>